<evidence type="ECO:0000256" key="1">
    <source>
        <dbReference type="SAM" id="Phobius"/>
    </source>
</evidence>
<gene>
    <name evidence="2" type="ORF">SI8410_01000466</name>
</gene>
<dbReference type="Proteomes" id="UP000663760">
    <property type="component" value="Chromosome 1"/>
</dbReference>
<evidence type="ECO:0000313" key="3">
    <source>
        <dbReference type="Proteomes" id="UP000663760"/>
    </source>
</evidence>
<keyword evidence="3" id="KW-1185">Reference proteome</keyword>
<keyword evidence="1" id="KW-1133">Transmembrane helix</keyword>
<sequence length="86" mass="9826">MGKIKPQALLQQSKKKKGPARISLSSIIACNFVVIVIGLSLYAAYKHWYRRLVSFVAISFVLCWQIITYGHFHGMNWEISLVWCPA</sequence>
<dbReference type="AlphaFoldDB" id="A0A7I8JXY8"/>
<organism evidence="2 3">
    <name type="scientific">Spirodela intermedia</name>
    <name type="common">Intermediate duckweed</name>
    <dbReference type="NCBI Taxonomy" id="51605"/>
    <lineage>
        <taxon>Eukaryota</taxon>
        <taxon>Viridiplantae</taxon>
        <taxon>Streptophyta</taxon>
        <taxon>Embryophyta</taxon>
        <taxon>Tracheophyta</taxon>
        <taxon>Spermatophyta</taxon>
        <taxon>Magnoliopsida</taxon>
        <taxon>Liliopsida</taxon>
        <taxon>Araceae</taxon>
        <taxon>Lemnoideae</taxon>
        <taxon>Spirodela</taxon>
    </lineage>
</organism>
<protein>
    <submittedName>
        <fullName evidence="2">Uncharacterized protein</fullName>
    </submittedName>
</protein>
<feature type="transmembrane region" description="Helical" evidence="1">
    <location>
        <begin position="21"/>
        <end position="42"/>
    </location>
</feature>
<name>A0A7I8JXY8_SPIIN</name>
<dbReference type="PANTHER" id="PTHR47269">
    <property type="entry name" value="PEPTIDYL-PROLYL CIS-TRANS ISOMERASE CYP21-4"/>
    <property type="match status" value="1"/>
</dbReference>
<keyword evidence="1" id="KW-0812">Transmembrane</keyword>
<dbReference type="PANTHER" id="PTHR47269:SF1">
    <property type="entry name" value="PEPTIDYL-PROLYL CIS-TRANS ISOMERASE CYP21-4"/>
    <property type="match status" value="1"/>
</dbReference>
<keyword evidence="1" id="KW-0472">Membrane</keyword>
<reference evidence="2" key="1">
    <citation type="submission" date="2020-02" db="EMBL/GenBank/DDBJ databases">
        <authorList>
            <person name="Scholz U."/>
            <person name="Mascher M."/>
            <person name="Fiebig A."/>
        </authorList>
    </citation>
    <scope>NUCLEOTIDE SEQUENCE</scope>
</reference>
<dbReference type="EMBL" id="LR746264">
    <property type="protein sequence ID" value="CAA7388195.1"/>
    <property type="molecule type" value="Genomic_DNA"/>
</dbReference>
<proteinExistence type="predicted"/>
<accession>A0A7I8JXY8</accession>
<evidence type="ECO:0000313" key="2">
    <source>
        <dbReference type="EMBL" id="CAA7388195.1"/>
    </source>
</evidence>
<feature type="transmembrane region" description="Helical" evidence="1">
    <location>
        <begin position="48"/>
        <end position="67"/>
    </location>
</feature>
<dbReference type="OrthoDB" id="271386at2759"/>